<dbReference type="SMART" id="SM00465">
    <property type="entry name" value="GIYc"/>
    <property type="match status" value="1"/>
</dbReference>
<dbReference type="OrthoDB" id="2203429at2759"/>
<dbReference type="SUPFAM" id="SSF82771">
    <property type="entry name" value="GIY-YIG endonuclease"/>
    <property type="match status" value="1"/>
</dbReference>
<dbReference type="InterPro" id="IPR010896">
    <property type="entry name" value="NUMOD1"/>
</dbReference>
<dbReference type="Proteomes" id="UP000267821">
    <property type="component" value="Unassembled WGS sequence"/>
</dbReference>
<keyword evidence="3" id="KW-1185">Reference proteome</keyword>
<dbReference type="STRING" id="1051890.A0A3N4L5A0"/>
<dbReference type="InterPro" id="IPR035901">
    <property type="entry name" value="GIY-YIG_endonuc_sf"/>
</dbReference>
<dbReference type="Gene3D" id="3.40.1440.10">
    <property type="entry name" value="GIY-YIG endonuclease"/>
    <property type="match status" value="1"/>
</dbReference>
<evidence type="ECO:0000313" key="2">
    <source>
        <dbReference type="EMBL" id="RPB18023.1"/>
    </source>
</evidence>
<dbReference type="EMBL" id="ML121749">
    <property type="protein sequence ID" value="RPB18023.1"/>
    <property type="molecule type" value="Genomic_DNA"/>
</dbReference>
<feature type="domain" description="GIY-YIG" evidence="1">
    <location>
        <begin position="22"/>
        <end position="108"/>
    </location>
</feature>
<protein>
    <recommendedName>
        <fullName evidence="1">GIY-YIG domain-containing protein</fullName>
    </recommendedName>
</protein>
<gene>
    <name evidence="2" type="ORF">L211DRAFT_883852</name>
</gene>
<dbReference type="AlphaFoldDB" id="A0A3N4L5A0"/>
<reference evidence="2 3" key="1">
    <citation type="journal article" date="2018" name="Nat. Ecol. Evol.">
        <title>Pezizomycetes genomes reveal the molecular basis of ectomycorrhizal truffle lifestyle.</title>
        <authorList>
            <person name="Murat C."/>
            <person name="Payen T."/>
            <person name="Noel B."/>
            <person name="Kuo A."/>
            <person name="Morin E."/>
            <person name="Chen J."/>
            <person name="Kohler A."/>
            <person name="Krizsan K."/>
            <person name="Balestrini R."/>
            <person name="Da Silva C."/>
            <person name="Montanini B."/>
            <person name="Hainaut M."/>
            <person name="Levati E."/>
            <person name="Barry K.W."/>
            <person name="Belfiori B."/>
            <person name="Cichocki N."/>
            <person name="Clum A."/>
            <person name="Dockter R.B."/>
            <person name="Fauchery L."/>
            <person name="Guy J."/>
            <person name="Iotti M."/>
            <person name="Le Tacon F."/>
            <person name="Lindquist E.A."/>
            <person name="Lipzen A."/>
            <person name="Malagnac F."/>
            <person name="Mello A."/>
            <person name="Molinier V."/>
            <person name="Miyauchi S."/>
            <person name="Poulain J."/>
            <person name="Riccioni C."/>
            <person name="Rubini A."/>
            <person name="Sitrit Y."/>
            <person name="Splivallo R."/>
            <person name="Traeger S."/>
            <person name="Wang M."/>
            <person name="Zifcakova L."/>
            <person name="Wipf D."/>
            <person name="Zambonelli A."/>
            <person name="Paolocci F."/>
            <person name="Nowrousian M."/>
            <person name="Ottonello S."/>
            <person name="Baldrian P."/>
            <person name="Spatafora J.W."/>
            <person name="Henrissat B."/>
            <person name="Nagy L.G."/>
            <person name="Aury J.M."/>
            <person name="Wincker P."/>
            <person name="Grigoriev I.V."/>
            <person name="Bonfante P."/>
            <person name="Martin F.M."/>
        </authorList>
    </citation>
    <scope>NUCLEOTIDE SEQUENCE [LARGE SCALE GENOMIC DNA]</scope>
    <source>
        <strain evidence="2 3">ATCC MYA-4762</strain>
    </source>
</reference>
<organism evidence="2 3">
    <name type="scientific">Terfezia boudieri ATCC MYA-4762</name>
    <dbReference type="NCBI Taxonomy" id="1051890"/>
    <lineage>
        <taxon>Eukaryota</taxon>
        <taxon>Fungi</taxon>
        <taxon>Dikarya</taxon>
        <taxon>Ascomycota</taxon>
        <taxon>Pezizomycotina</taxon>
        <taxon>Pezizomycetes</taxon>
        <taxon>Pezizales</taxon>
        <taxon>Pezizaceae</taxon>
        <taxon>Terfezia</taxon>
    </lineage>
</organism>
<evidence type="ECO:0000259" key="1">
    <source>
        <dbReference type="SMART" id="SM00465"/>
    </source>
</evidence>
<dbReference type="InterPro" id="IPR000305">
    <property type="entry name" value="GIY-YIG_endonuc"/>
</dbReference>
<proteinExistence type="predicted"/>
<dbReference type="InParanoid" id="A0A3N4L5A0"/>
<dbReference type="Pfam" id="PF07453">
    <property type="entry name" value="NUMOD1"/>
    <property type="match status" value="1"/>
</dbReference>
<sequence length="197" mass="22783">PLLTYRIDDKIKGKVYYENKHKSGIYRVVNRDTKQSYISSSLNLGQILYALDSNSLADDQQVLYSAMQEHSTSFNLQILAYCSEEELAGKEAYYIQIYQPEYNTPKKSEEDQLTIESYQLPTSLVEYNALAKQLILFQPPNQQLTIQVQDLVADKATVYSSYREAARALNISVEIISKYLSRNQSKAYKKRYIFTKI</sequence>
<accession>A0A3N4L5A0</accession>
<evidence type="ECO:0000313" key="3">
    <source>
        <dbReference type="Proteomes" id="UP000267821"/>
    </source>
</evidence>
<name>A0A3N4L5A0_9PEZI</name>
<feature type="non-terminal residue" evidence="2">
    <location>
        <position position="1"/>
    </location>
</feature>